<accession>A0A7S9LPS2</accession>
<dbReference type="AlphaFoldDB" id="A0A7S9LPS2"/>
<dbReference type="RefSeq" id="WP_196101931.1">
    <property type="nucleotide sequence ID" value="NZ_CP064942.1"/>
</dbReference>
<evidence type="ECO:0000259" key="2">
    <source>
        <dbReference type="Pfam" id="PF00892"/>
    </source>
</evidence>
<evidence type="ECO:0000256" key="1">
    <source>
        <dbReference type="SAM" id="Phobius"/>
    </source>
</evidence>
<dbReference type="InterPro" id="IPR000620">
    <property type="entry name" value="EamA_dom"/>
</dbReference>
<keyword evidence="1" id="KW-0472">Membrane</keyword>
<feature type="transmembrane region" description="Helical" evidence="1">
    <location>
        <begin position="236"/>
        <end position="255"/>
    </location>
</feature>
<organism evidence="3 4">
    <name type="scientific">Pontivivens ytuae</name>
    <dbReference type="NCBI Taxonomy" id="2789856"/>
    <lineage>
        <taxon>Bacteria</taxon>
        <taxon>Pseudomonadati</taxon>
        <taxon>Pseudomonadota</taxon>
        <taxon>Alphaproteobacteria</taxon>
        <taxon>Rhodobacterales</taxon>
        <taxon>Paracoccaceae</taxon>
        <taxon>Pontivivens</taxon>
    </lineage>
</organism>
<dbReference type="Pfam" id="PF00892">
    <property type="entry name" value="EamA"/>
    <property type="match status" value="2"/>
</dbReference>
<feature type="transmembrane region" description="Helical" evidence="1">
    <location>
        <begin position="206"/>
        <end position="224"/>
    </location>
</feature>
<dbReference type="PANTHER" id="PTHR22911">
    <property type="entry name" value="ACYL-MALONYL CONDENSING ENZYME-RELATED"/>
    <property type="match status" value="1"/>
</dbReference>
<reference evidence="3 4" key="1">
    <citation type="submission" date="2020-11" db="EMBL/GenBank/DDBJ databases">
        <title>Description of Pontivivens ytuae sp. nov. isolated from deep sea sediment of Mariana Trench.</title>
        <authorList>
            <person name="Wang Z."/>
            <person name="Sun Q.-L."/>
            <person name="Xu X.-D."/>
            <person name="Tang Y.-Z."/>
            <person name="Zhang J."/>
        </authorList>
    </citation>
    <scope>NUCLEOTIDE SEQUENCE [LARGE SCALE GENOMIC DNA]</scope>
    <source>
        <strain evidence="3 4">MT2928</strain>
    </source>
</reference>
<keyword evidence="1" id="KW-0812">Transmembrane</keyword>
<dbReference type="GO" id="GO:0016020">
    <property type="term" value="C:membrane"/>
    <property type="evidence" value="ECO:0007669"/>
    <property type="project" value="InterPro"/>
</dbReference>
<feature type="transmembrane region" description="Helical" evidence="1">
    <location>
        <begin position="69"/>
        <end position="90"/>
    </location>
</feature>
<dbReference type="KEGG" id="poz:I0K15_12965"/>
<evidence type="ECO:0000313" key="3">
    <source>
        <dbReference type="EMBL" id="QPH52720.1"/>
    </source>
</evidence>
<protein>
    <submittedName>
        <fullName evidence="3">DMT family transporter</fullName>
    </submittedName>
</protein>
<feature type="transmembrane region" description="Helical" evidence="1">
    <location>
        <begin position="122"/>
        <end position="140"/>
    </location>
</feature>
<feature type="transmembrane region" description="Helical" evidence="1">
    <location>
        <begin position="261"/>
        <end position="282"/>
    </location>
</feature>
<feature type="domain" description="EamA" evidence="2">
    <location>
        <begin position="22"/>
        <end position="137"/>
    </location>
</feature>
<name>A0A7S9LPS2_9RHOB</name>
<feature type="transmembrane region" description="Helical" evidence="1">
    <location>
        <begin position="146"/>
        <end position="168"/>
    </location>
</feature>
<feature type="transmembrane region" description="Helical" evidence="1">
    <location>
        <begin position="96"/>
        <end position="115"/>
    </location>
</feature>
<keyword evidence="1" id="KW-1133">Transmembrane helix</keyword>
<dbReference type="InterPro" id="IPR037185">
    <property type="entry name" value="EmrE-like"/>
</dbReference>
<keyword evidence="4" id="KW-1185">Reference proteome</keyword>
<dbReference type="EMBL" id="CP064942">
    <property type="protein sequence ID" value="QPH52720.1"/>
    <property type="molecule type" value="Genomic_DNA"/>
</dbReference>
<sequence>MSNRAKGLGIAVLAVLVLMPDTILFRLIRSDEWVLMFWRAGFQGLSLWVALILWRGARLADDLRGLGRHGWGFAVAMGIAACCFTLAISWTTVANTLFIVATTPLWAAILSWLWMGERASRRTVWTIAVALVGIGVIAVSRDAGGVAHWSGDLAALGGAIGMAIGFTLARRAQGQSMVPALALATVLPIGLGALMGGAAMPLEGDLPILFLIGGVIAPVSFALLSTAPRYVPSPEVSLILLLETTFAPLLVWWIIGEHPGQGALIGGAIVISALLVSNIAGLRRAH</sequence>
<feature type="domain" description="EamA" evidence="2">
    <location>
        <begin position="150"/>
        <end position="278"/>
    </location>
</feature>
<evidence type="ECO:0000313" key="4">
    <source>
        <dbReference type="Proteomes" id="UP000594800"/>
    </source>
</evidence>
<feature type="transmembrane region" description="Helical" evidence="1">
    <location>
        <begin position="36"/>
        <end position="57"/>
    </location>
</feature>
<dbReference type="Proteomes" id="UP000594800">
    <property type="component" value="Chromosome"/>
</dbReference>
<dbReference type="SUPFAM" id="SSF103481">
    <property type="entry name" value="Multidrug resistance efflux transporter EmrE"/>
    <property type="match status" value="2"/>
</dbReference>
<feature type="transmembrane region" description="Helical" evidence="1">
    <location>
        <begin position="180"/>
        <end position="200"/>
    </location>
</feature>
<proteinExistence type="predicted"/>
<gene>
    <name evidence="3" type="ORF">I0K15_12965</name>
</gene>